<dbReference type="EnsemblMetazoa" id="PPA41544.1">
    <property type="protein sequence ID" value="PPA41544.1"/>
    <property type="gene ID" value="WBGene00279913"/>
</dbReference>
<name>A0A2A6CQ17_PRIPA</name>
<proteinExistence type="predicted"/>
<sequence>MQSSPCSFSSFVLALGQMFSAQQALLSRGFSQDQINDARERFTQLSAGLSPDARIAEQQVIAIAKDPSTPMFQKRAHIMQFMQTQSPSVRAKLQAVRQQLMPAGGFGGGFMG</sequence>
<reference evidence="2" key="1">
    <citation type="journal article" date="2008" name="Nat. Genet.">
        <title>The Pristionchus pacificus genome provides a unique perspective on nematode lifestyle and parasitism.</title>
        <authorList>
            <person name="Dieterich C."/>
            <person name="Clifton S.W."/>
            <person name="Schuster L.N."/>
            <person name="Chinwalla A."/>
            <person name="Delehaunty K."/>
            <person name="Dinkelacker I."/>
            <person name="Fulton L."/>
            <person name="Fulton R."/>
            <person name="Godfrey J."/>
            <person name="Minx P."/>
            <person name="Mitreva M."/>
            <person name="Roeseler W."/>
            <person name="Tian H."/>
            <person name="Witte H."/>
            <person name="Yang S.P."/>
            <person name="Wilson R.K."/>
            <person name="Sommer R.J."/>
        </authorList>
    </citation>
    <scope>NUCLEOTIDE SEQUENCE [LARGE SCALE GENOMIC DNA]</scope>
    <source>
        <strain evidence="2">PS312</strain>
    </source>
</reference>
<dbReference type="AlphaFoldDB" id="A0A2A6CQ17"/>
<accession>A0A8R1Z1R9</accession>
<accession>A0A2A6CQ17</accession>
<reference evidence="1" key="2">
    <citation type="submission" date="2022-06" db="UniProtKB">
        <authorList>
            <consortium name="EnsemblMetazoa"/>
        </authorList>
    </citation>
    <scope>IDENTIFICATION</scope>
    <source>
        <strain evidence="1">PS312</strain>
    </source>
</reference>
<evidence type="ECO:0000313" key="2">
    <source>
        <dbReference type="Proteomes" id="UP000005239"/>
    </source>
</evidence>
<keyword evidence="2" id="KW-1185">Reference proteome</keyword>
<organism evidence="1 2">
    <name type="scientific">Pristionchus pacificus</name>
    <name type="common">Parasitic nematode worm</name>
    <dbReference type="NCBI Taxonomy" id="54126"/>
    <lineage>
        <taxon>Eukaryota</taxon>
        <taxon>Metazoa</taxon>
        <taxon>Ecdysozoa</taxon>
        <taxon>Nematoda</taxon>
        <taxon>Chromadorea</taxon>
        <taxon>Rhabditida</taxon>
        <taxon>Rhabditina</taxon>
        <taxon>Diplogasteromorpha</taxon>
        <taxon>Diplogasteroidea</taxon>
        <taxon>Neodiplogasteridae</taxon>
        <taxon>Pristionchus</taxon>
    </lineage>
</organism>
<gene>
    <name evidence="1" type="primary">WBGene00279913</name>
</gene>
<evidence type="ECO:0000313" key="1">
    <source>
        <dbReference type="EnsemblMetazoa" id="PPA41544.1"/>
    </source>
</evidence>
<protein>
    <submittedName>
        <fullName evidence="1">Uncharacterized protein</fullName>
    </submittedName>
</protein>
<dbReference type="Proteomes" id="UP000005239">
    <property type="component" value="Unassembled WGS sequence"/>
</dbReference>